<name>A0A9P9EBM8_9HYPO</name>
<proteinExistence type="predicted"/>
<evidence type="ECO:0000256" key="2">
    <source>
        <dbReference type="SAM" id="MobiDB-lite"/>
    </source>
</evidence>
<organism evidence="3 4">
    <name type="scientific">Dactylonectria macrodidyma</name>
    <dbReference type="NCBI Taxonomy" id="307937"/>
    <lineage>
        <taxon>Eukaryota</taxon>
        <taxon>Fungi</taxon>
        <taxon>Dikarya</taxon>
        <taxon>Ascomycota</taxon>
        <taxon>Pezizomycotina</taxon>
        <taxon>Sordariomycetes</taxon>
        <taxon>Hypocreomycetidae</taxon>
        <taxon>Hypocreales</taxon>
        <taxon>Nectriaceae</taxon>
        <taxon>Dactylonectria</taxon>
    </lineage>
</organism>
<accession>A0A9P9EBM8</accession>
<protein>
    <submittedName>
        <fullName evidence="3">Uncharacterized protein</fullName>
    </submittedName>
</protein>
<dbReference type="AlphaFoldDB" id="A0A9P9EBM8"/>
<sequence length="671" mass="75442">MEAFAAIQIISSIVQLVEFGYKCVAKGVELYQSTDGVLDENAAVQIAVVHLTTLNDEVGNAVCSTTDEQLRDLCSKVTEVSSELLKVLERVGVHGTKTKWKSMRKAIKNVWGKEKVKELESNLASIRDTLNLHICVRMRQQLEGLQTQVATRFDNCDAQTKEVLDTIVNGGDVFNSVLTDQTVLICSLHEETRRCIQQNHDTTRLELHQVTTHLEQTNQDEHAKTRQEIEEDANRVIASHIDSNREVFHMVQLAEANLHETTEINAEANAIQHEQTQSQIAELKEALRQLSSQIKARDQELQDLLTAFTKSKSQKKRKLLRERSNAVSAALFALRTMHDSLQEMLENFQSKVAELISKARSGELWQVTRHIQRSASSHHHEVEMSSLGLGDTGAKDDHGQSQTTRSYYAHQVYYGYYYPWVDTHSKLVDPATMEQKWYFRNGLDTSDIPCTNYDGIRVDDSYCDCKALWLLSAVNAAIIRNFTPAAASFTLISEIFDRDRGLNGTHAYSEGIYSARLKADLGYWTSFAKMRGMLDDLSNDSNNTIDLISFQDKPGSNGQPELSTEPKFDLGQLTLQELQDLHNLLDWLIGNPNFGWIEKRDIPSTVCLEPEGPASYVAEALRSMGLQMFPESNLDALVSSPNSIVWYSGQEPSAGQVGPMIRTISVLRSLQ</sequence>
<keyword evidence="1" id="KW-0175">Coiled coil</keyword>
<gene>
    <name evidence="3" type="ORF">EDB81DRAFT_858821</name>
</gene>
<evidence type="ECO:0000256" key="1">
    <source>
        <dbReference type="SAM" id="Coils"/>
    </source>
</evidence>
<comment type="caution">
    <text evidence="3">The sequence shown here is derived from an EMBL/GenBank/DDBJ whole genome shotgun (WGS) entry which is preliminary data.</text>
</comment>
<evidence type="ECO:0000313" key="4">
    <source>
        <dbReference type="Proteomes" id="UP000738349"/>
    </source>
</evidence>
<feature type="region of interest" description="Disordered" evidence="2">
    <location>
        <begin position="376"/>
        <end position="401"/>
    </location>
</feature>
<dbReference type="EMBL" id="JAGMUV010000014">
    <property type="protein sequence ID" value="KAH7134172.1"/>
    <property type="molecule type" value="Genomic_DNA"/>
</dbReference>
<dbReference type="Proteomes" id="UP000738349">
    <property type="component" value="Unassembled WGS sequence"/>
</dbReference>
<feature type="coiled-coil region" evidence="1">
    <location>
        <begin position="273"/>
        <end position="300"/>
    </location>
</feature>
<evidence type="ECO:0000313" key="3">
    <source>
        <dbReference type="EMBL" id="KAH7134172.1"/>
    </source>
</evidence>
<keyword evidence="4" id="KW-1185">Reference proteome</keyword>
<reference evidence="3" key="1">
    <citation type="journal article" date="2021" name="Nat. Commun.">
        <title>Genetic determinants of endophytism in the Arabidopsis root mycobiome.</title>
        <authorList>
            <person name="Mesny F."/>
            <person name="Miyauchi S."/>
            <person name="Thiergart T."/>
            <person name="Pickel B."/>
            <person name="Atanasova L."/>
            <person name="Karlsson M."/>
            <person name="Huettel B."/>
            <person name="Barry K.W."/>
            <person name="Haridas S."/>
            <person name="Chen C."/>
            <person name="Bauer D."/>
            <person name="Andreopoulos W."/>
            <person name="Pangilinan J."/>
            <person name="LaButti K."/>
            <person name="Riley R."/>
            <person name="Lipzen A."/>
            <person name="Clum A."/>
            <person name="Drula E."/>
            <person name="Henrissat B."/>
            <person name="Kohler A."/>
            <person name="Grigoriev I.V."/>
            <person name="Martin F.M."/>
            <person name="Hacquard S."/>
        </authorList>
    </citation>
    <scope>NUCLEOTIDE SEQUENCE</scope>
    <source>
        <strain evidence="3">MPI-CAGE-AT-0147</strain>
    </source>
</reference>
<dbReference type="OrthoDB" id="341259at2759"/>